<proteinExistence type="predicted"/>
<sequence length="112" mass="12883">MPWSTGKLVGPTMDEGLVPNLRENSSTRTLPACYTSPARNPLHINRSPESPRRTFYDQNTFNAESRYAPRPSRIIQKQGSLCRLHLSSSKNVTFIHIHRRTLFYEMCISFSL</sequence>
<feature type="region of interest" description="Disordered" evidence="1">
    <location>
        <begin position="1"/>
        <end position="24"/>
    </location>
</feature>
<organism evidence="2 3">
    <name type="scientific">Hebeloma cylindrosporum</name>
    <dbReference type="NCBI Taxonomy" id="76867"/>
    <lineage>
        <taxon>Eukaryota</taxon>
        <taxon>Fungi</taxon>
        <taxon>Dikarya</taxon>
        <taxon>Basidiomycota</taxon>
        <taxon>Agaricomycotina</taxon>
        <taxon>Agaricomycetes</taxon>
        <taxon>Agaricomycetidae</taxon>
        <taxon>Agaricales</taxon>
        <taxon>Agaricineae</taxon>
        <taxon>Hymenogastraceae</taxon>
        <taxon>Hebeloma</taxon>
    </lineage>
</organism>
<evidence type="ECO:0000313" key="2">
    <source>
        <dbReference type="EMBL" id="KIM43520.1"/>
    </source>
</evidence>
<dbReference type="AlphaFoldDB" id="A0A0C3C3Q2"/>
<accession>A0A0C3C3Q2</accession>
<reference evidence="3" key="2">
    <citation type="submission" date="2015-01" db="EMBL/GenBank/DDBJ databases">
        <title>Evolutionary Origins and Diversification of the Mycorrhizal Mutualists.</title>
        <authorList>
            <consortium name="DOE Joint Genome Institute"/>
            <consortium name="Mycorrhizal Genomics Consortium"/>
            <person name="Kohler A."/>
            <person name="Kuo A."/>
            <person name="Nagy L.G."/>
            <person name="Floudas D."/>
            <person name="Copeland A."/>
            <person name="Barry K.W."/>
            <person name="Cichocki N."/>
            <person name="Veneault-Fourrey C."/>
            <person name="LaButti K."/>
            <person name="Lindquist E.A."/>
            <person name="Lipzen A."/>
            <person name="Lundell T."/>
            <person name="Morin E."/>
            <person name="Murat C."/>
            <person name="Riley R."/>
            <person name="Ohm R."/>
            <person name="Sun H."/>
            <person name="Tunlid A."/>
            <person name="Henrissat B."/>
            <person name="Grigoriev I.V."/>
            <person name="Hibbett D.S."/>
            <person name="Martin F."/>
        </authorList>
    </citation>
    <scope>NUCLEOTIDE SEQUENCE [LARGE SCALE GENOMIC DNA]</scope>
    <source>
        <strain evidence="3">h7</strain>
    </source>
</reference>
<evidence type="ECO:0000256" key="1">
    <source>
        <dbReference type="SAM" id="MobiDB-lite"/>
    </source>
</evidence>
<protein>
    <submittedName>
        <fullName evidence="2">Uncharacterized protein</fullName>
    </submittedName>
</protein>
<dbReference type="HOGENOM" id="CLU_2146183_0_0_1"/>
<evidence type="ECO:0000313" key="3">
    <source>
        <dbReference type="Proteomes" id="UP000053424"/>
    </source>
</evidence>
<gene>
    <name evidence="2" type="ORF">M413DRAFT_382835</name>
</gene>
<dbReference type="EMBL" id="KN831775">
    <property type="protein sequence ID" value="KIM43520.1"/>
    <property type="molecule type" value="Genomic_DNA"/>
</dbReference>
<keyword evidence="3" id="KW-1185">Reference proteome</keyword>
<reference evidence="2 3" key="1">
    <citation type="submission" date="2014-04" db="EMBL/GenBank/DDBJ databases">
        <authorList>
            <consortium name="DOE Joint Genome Institute"/>
            <person name="Kuo A."/>
            <person name="Gay G."/>
            <person name="Dore J."/>
            <person name="Kohler A."/>
            <person name="Nagy L.G."/>
            <person name="Floudas D."/>
            <person name="Copeland A."/>
            <person name="Barry K.W."/>
            <person name="Cichocki N."/>
            <person name="Veneault-Fourrey C."/>
            <person name="LaButti K."/>
            <person name="Lindquist E.A."/>
            <person name="Lipzen A."/>
            <person name="Lundell T."/>
            <person name="Morin E."/>
            <person name="Murat C."/>
            <person name="Sun H."/>
            <person name="Tunlid A."/>
            <person name="Henrissat B."/>
            <person name="Grigoriev I.V."/>
            <person name="Hibbett D.S."/>
            <person name="Martin F."/>
            <person name="Nordberg H.P."/>
            <person name="Cantor M.N."/>
            <person name="Hua S.X."/>
        </authorList>
    </citation>
    <scope>NUCLEOTIDE SEQUENCE [LARGE SCALE GENOMIC DNA]</scope>
    <source>
        <strain evidence="3">h7</strain>
    </source>
</reference>
<name>A0A0C3C3Q2_HEBCY</name>
<dbReference type="Proteomes" id="UP000053424">
    <property type="component" value="Unassembled WGS sequence"/>
</dbReference>